<protein>
    <submittedName>
        <fullName evidence="2">Glycine/D-amino acid oxidase-like deaminating enzyme</fullName>
    </submittedName>
</protein>
<dbReference type="RefSeq" id="WP_170147947.1">
    <property type="nucleotide sequence ID" value="NZ_QREG01000007.1"/>
</dbReference>
<evidence type="ECO:0000313" key="3">
    <source>
        <dbReference type="Proteomes" id="UP000256779"/>
    </source>
</evidence>
<name>A0A3D9L384_MARFU</name>
<comment type="caution">
    <text evidence="2">The sequence shown here is derived from an EMBL/GenBank/DDBJ whole genome shotgun (WGS) entry which is preliminary data.</text>
</comment>
<sequence length="348" mass="39311">MEKVDYLVVGQGIAGSLLAYELLNAGASVMVLNKETEESSSMKAAGIYNPITGRRMIKTWMADELFSGLEAYYSQLEQVLNARFLYPKSIYRPFFSHEEQNDWAGRLADDAYTPYLKQIHPGSRQIPGVLDDFGGLELKKCGFVHLPNMLKAMRKWFDDKGMYRSEVFQYEEMNVSEGEVKYKELRATKVVFCEGPAVAANPYWNSLPFKPVKGEILEIATNLPENEILNRGVFVLPKNGKYSVGSTYDHDHLDYKPTAKGINNLKGRLKKIYEGDYQEVGATAGVRPATYDRKPFLGWHPEFPSVGIFNGFGTKGVSLIPFFACHMVNYCLRDAELLPEVAVSRTYE</sequence>
<dbReference type="SUPFAM" id="SSF51971">
    <property type="entry name" value="Nucleotide-binding domain"/>
    <property type="match status" value="1"/>
</dbReference>
<organism evidence="2 3">
    <name type="scientific">Marinoscillum furvescens DSM 4134</name>
    <dbReference type="NCBI Taxonomy" id="1122208"/>
    <lineage>
        <taxon>Bacteria</taxon>
        <taxon>Pseudomonadati</taxon>
        <taxon>Bacteroidota</taxon>
        <taxon>Cytophagia</taxon>
        <taxon>Cytophagales</taxon>
        <taxon>Reichenbachiellaceae</taxon>
        <taxon>Marinoscillum</taxon>
    </lineage>
</organism>
<dbReference type="InterPro" id="IPR006076">
    <property type="entry name" value="FAD-dep_OxRdtase"/>
</dbReference>
<proteinExistence type="predicted"/>
<feature type="domain" description="FAD dependent oxidoreductase" evidence="1">
    <location>
        <begin position="5"/>
        <end position="324"/>
    </location>
</feature>
<dbReference type="AlphaFoldDB" id="A0A3D9L384"/>
<dbReference type="InterPro" id="IPR036188">
    <property type="entry name" value="FAD/NAD-bd_sf"/>
</dbReference>
<evidence type="ECO:0000259" key="1">
    <source>
        <dbReference type="Pfam" id="PF01266"/>
    </source>
</evidence>
<dbReference type="SUPFAM" id="SSF54373">
    <property type="entry name" value="FAD-linked reductases, C-terminal domain"/>
    <property type="match status" value="1"/>
</dbReference>
<accession>A0A3D9L384</accession>
<gene>
    <name evidence="2" type="ORF">C7460_10726</name>
</gene>
<dbReference type="EMBL" id="QREG01000007">
    <property type="protein sequence ID" value="RED99744.1"/>
    <property type="molecule type" value="Genomic_DNA"/>
</dbReference>
<keyword evidence="3" id="KW-1185">Reference proteome</keyword>
<reference evidence="2 3" key="1">
    <citation type="submission" date="2018-07" db="EMBL/GenBank/DDBJ databases">
        <title>Genomic Encyclopedia of Type Strains, Phase IV (KMG-IV): sequencing the most valuable type-strain genomes for metagenomic binning, comparative biology and taxonomic classification.</title>
        <authorList>
            <person name="Goeker M."/>
        </authorList>
    </citation>
    <scope>NUCLEOTIDE SEQUENCE [LARGE SCALE GENOMIC DNA]</scope>
    <source>
        <strain evidence="2 3">DSM 4134</strain>
    </source>
</reference>
<dbReference type="Gene3D" id="3.50.50.60">
    <property type="entry name" value="FAD/NAD(P)-binding domain"/>
    <property type="match status" value="1"/>
</dbReference>
<dbReference type="Gene3D" id="3.30.9.10">
    <property type="entry name" value="D-Amino Acid Oxidase, subunit A, domain 2"/>
    <property type="match status" value="1"/>
</dbReference>
<dbReference type="Pfam" id="PF01266">
    <property type="entry name" value="DAO"/>
    <property type="match status" value="1"/>
</dbReference>
<dbReference type="Proteomes" id="UP000256779">
    <property type="component" value="Unassembled WGS sequence"/>
</dbReference>
<dbReference type="PANTHER" id="PTHR13847">
    <property type="entry name" value="SARCOSINE DEHYDROGENASE-RELATED"/>
    <property type="match status" value="1"/>
</dbReference>
<dbReference type="GO" id="GO:0005737">
    <property type="term" value="C:cytoplasm"/>
    <property type="evidence" value="ECO:0007669"/>
    <property type="project" value="TreeGrafter"/>
</dbReference>
<evidence type="ECO:0000313" key="2">
    <source>
        <dbReference type="EMBL" id="RED99744.1"/>
    </source>
</evidence>